<evidence type="ECO:0000313" key="9">
    <source>
        <dbReference type="Proteomes" id="UP000655225"/>
    </source>
</evidence>
<keyword evidence="2" id="KW-0805">Transcription regulation</keyword>
<dbReference type="InterPro" id="IPR002100">
    <property type="entry name" value="TF_MADSbox"/>
</dbReference>
<evidence type="ECO:0000256" key="3">
    <source>
        <dbReference type="ARBA" id="ARBA00023125"/>
    </source>
</evidence>
<dbReference type="InterPro" id="IPR050142">
    <property type="entry name" value="MADS-box/MEF2_TF"/>
</dbReference>
<keyword evidence="9" id="KW-1185">Reference proteome</keyword>
<dbReference type="GO" id="GO:0046983">
    <property type="term" value="F:protein dimerization activity"/>
    <property type="evidence" value="ECO:0007669"/>
    <property type="project" value="InterPro"/>
</dbReference>
<reference evidence="8 9" key="1">
    <citation type="submission" date="2020-04" db="EMBL/GenBank/DDBJ databases">
        <title>Plant Genome Project.</title>
        <authorList>
            <person name="Zhang R.-G."/>
        </authorList>
    </citation>
    <scope>NUCLEOTIDE SEQUENCE [LARGE SCALE GENOMIC DNA]</scope>
    <source>
        <strain evidence="8">YNK0</strain>
        <tissue evidence="8">Leaf</tissue>
    </source>
</reference>
<keyword evidence="4" id="KW-0804">Transcription</keyword>
<gene>
    <name evidence="8" type="ORF">HHK36_009639</name>
    <name evidence="7" type="ORF">HHK36_031928</name>
</gene>
<dbReference type="PROSITE" id="PS00350">
    <property type="entry name" value="MADS_BOX_1"/>
    <property type="match status" value="1"/>
</dbReference>
<dbReference type="EMBL" id="JABCRI010000323">
    <property type="protein sequence ID" value="KAF8370030.1"/>
    <property type="molecule type" value="Genomic_DNA"/>
</dbReference>
<dbReference type="SUPFAM" id="SSF55455">
    <property type="entry name" value="SRF-like"/>
    <property type="match status" value="1"/>
</dbReference>
<evidence type="ECO:0000256" key="5">
    <source>
        <dbReference type="ARBA" id="ARBA00023242"/>
    </source>
</evidence>
<accession>A0A834ZD44</accession>
<name>A0A834ZD44_TETSI</name>
<dbReference type="PANTHER" id="PTHR48019">
    <property type="entry name" value="SERUM RESPONSE FACTOR HOMOLOG"/>
    <property type="match status" value="1"/>
</dbReference>
<dbReference type="CDD" id="cd00265">
    <property type="entry name" value="MADS_MEF2_like"/>
    <property type="match status" value="1"/>
</dbReference>
<dbReference type="InterPro" id="IPR033896">
    <property type="entry name" value="MEF2-like_N"/>
</dbReference>
<dbReference type="PRINTS" id="PR00404">
    <property type="entry name" value="MADSDOMAIN"/>
</dbReference>
<dbReference type="Gene3D" id="3.40.1810.10">
    <property type="entry name" value="Transcription factor, MADS-box"/>
    <property type="match status" value="1"/>
</dbReference>
<dbReference type="PROSITE" id="PS50066">
    <property type="entry name" value="MADS_BOX_2"/>
    <property type="match status" value="1"/>
</dbReference>
<dbReference type="Pfam" id="PF00319">
    <property type="entry name" value="SRF-TF"/>
    <property type="match status" value="1"/>
</dbReference>
<dbReference type="SMART" id="SM00432">
    <property type="entry name" value="MADS"/>
    <property type="match status" value="1"/>
</dbReference>
<dbReference type="AlphaFoldDB" id="A0A834ZD44"/>
<keyword evidence="3" id="KW-0238">DNA-binding</keyword>
<dbReference type="InterPro" id="IPR036879">
    <property type="entry name" value="TF_MADSbox_sf"/>
</dbReference>
<evidence type="ECO:0000313" key="8">
    <source>
        <dbReference type="EMBL" id="KAF8404750.1"/>
    </source>
</evidence>
<dbReference type="OrthoDB" id="1933443at2759"/>
<dbReference type="Proteomes" id="UP000655225">
    <property type="component" value="Unassembled WGS sequence"/>
</dbReference>
<evidence type="ECO:0000259" key="6">
    <source>
        <dbReference type="PROSITE" id="PS50066"/>
    </source>
</evidence>
<comment type="subcellular location">
    <subcellularLocation>
        <location evidence="1">Nucleus</location>
    </subcellularLocation>
</comment>
<dbReference type="GO" id="GO:0005634">
    <property type="term" value="C:nucleus"/>
    <property type="evidence" value="ECO:0007669"/>
    <property type="project" value="UniProtKB-SubCell"/>
</dbReference>
<organism evidence="8 9">
    <name type="scientific">Tetracentron sinense</name>
    <name type="common">Spur-leaf</name>
    <dbReference type="NCBI Taxonomy" id="13715"/>
    <lineage>
        <taxon>Eukaryota</taxon>
        <taxon>Viridiplantae</taxon>
        <taxon>Streptophyta</taxon>
        <taxon>Embryophyta</taxon>
        <taxon>Tracheophyta</taxon>
        <taxon>Spermatophyta</taxon>
        <taxon>Magnoliopsida</taxon>
        <taxon>Trochodendrales</taxon>
        <taxon>Trochodendraceae</taxon>
        <taxon>Tetracentron</taxon>
    </lineage>
</organism>
<dbReference type="GO" id="GO:0000977">
    <property type="term" value="F:RNA polymerase II transcription regulatory region sequence-specific DNA binding"/>
    <property type="evidence" value="ECO:0007669"/>
    <property type="project" value="InterPro"/>
</dbReference>
<evidence type="ECO:0000256" key="4">
    <source>
        <dbReference type="ARBA" id="ARBA00023163"/>
    </source>
</evidence>
<dbReference type="EMBL" id="JABCRI010000006">
    <property type="protein sequence ID" value="KAF8404750.1"/>
    <property type="molecule type" value="Genomic_DNA"/>
</dbReference>
<protein>
    <recommendedName>
        <fullName evidence="6">MADS-box domain-containing protein</fullName>
    </recommendedName>
</protein>
<evidence type="ECO:0000313" key="7">
    <source>
        <dbReference type="EMBL" id="KAF8370030.1"/>
    </source>
</evidence>
<evidence type="ECO:0000256" key="2">
    <source>
        <dbReference type="ARBA" id="ARBA00023015"/>
    </source>
</evidence>
<feature type="domain" description="MADS-box" evidence="6">
    <location>
        <begin position="1"/>
        <end position="61"/>
    </location>
</feature>
<keyword evidence="5" id="KW-0539">Nucleus</keyword>
<dbReference type="GO" id="GO:0045944">
    <property type="term" value="P:positive regulation of transcription by RNA polymerase II"/>
    <property type="evidence" value="ECO:0007669"/>
    <property type="project" value="InterPro"/>
</dbReference>
<sequence length="355" mass="38882">MGRGKIVIRRIDNSTSRQVTFSKRRSGLLKKAKELAILCDAEVGLMIFSSTGKLHEFASTRVLVGIYRDRLIEDSGISSEACVASLITNGQWQIPQSSSRDLTQVWREVSSTSRFDIERLTTLSSGNQACGDIFSQYSLVIWKHILSKIRYSNLSILCWAEEIKWMLKEMSKGDPMCSFATCATLIEDKGYKSLILYIELEVIKQARGIAIAHHIDKLLIFSDSKFVVEDLKSQCVVAWSIRFLVEDILDLRMEGDKGSIDGGGSATEAEAFVDSRGGNQMVSEPHGEGLVLDMPIPLLDVAIRDRTSLSGLRQVGSDVVEGLTSSRAALGDAKTVSACDSTLVGGRCSAIDGSE</sequence>
<comment type="caution">
    <text evidence="8">The sequence shown here is derived from an EMBL/GenBank/DDBJ whole genome shotgun (WGS) entry which is preliminary data.</text>
</comment>
<proteinExistence type="predicted"/>
<evidence type="ECO:0000256" key="1">
    <source>
        <dbReference type="ARBA" id="ARBA00004123"/>
    </source>
</evidence>